<sequence>MSALFDAPTPISQLSPDSAYAFDPTGLALAGREVGSQYHFPAVLGDTPSTVLAELAVIQATQDLVTVTIDTGLLAWPAELRPQRSEFTGYSEDDYYGISFPQRVVGDINGHPITRMPMRTDNGGRVTFWCTELDQLGDYVSAFDLLQYAQHAMGQWRHIAKIPRCVQIPALELTYQSEIFGLGPVTLQRFAVGIDETGARVIAQTGMVTGALAQTKDTAEPVVFGAHGPVLMWFSASDSTLPFSIIGTTSDAWLSPESFVDLRNLEFPEWSIVPRQKGPVVPGGIVDKLRQGMLRAEEMEALMFLFGPDFTQSRRKEGTTIEYLSSVATSHVRAGTCLAPEEQRALYAMYQELFSAGDQKAR</sequence>
<evidence type="ECO:0000313" key="1">
    <source>
        <dbReference type="EMBL" id="WIM66772.1"/>
    </source>
</evidence>
<evidence type="ECO:0000313" key="2">
    <source>
        <dbReference type="Proteomes" id="UP001225598"/>
    </source>
</evidence>
<name>A0ABY8VCE8_9CORY</name>
<reference evidence="1 2" key="1">
    <citation type="submission" date="2023-05" db="EMBL/GenBank/DDBJ databases">
        <title>Corynebacterium suedekumii sp. nov. and Corynebacterium breve sp. nov. isolated from raw cow's milk.</title>
        <authorList>
            <person name="Baer M.K."/>
            <person name="Mehl L."/>
            <person name="Hellmuth R."/>
            <person name="Marke G."/>
            <person name="Lipski A."/>
        </authorList>
    </citation>
    <scope>NUCLEOTIDE SEQUENCE [LARGE SCALE GENOMIC DNA]</scope>
    <source>
        <strain evidence="1 2">R4</strain>
    </source>
</reference>
<keyword evidence="2" id="KW-1185">Reference proteome</keyword>
<dbReference type="Proteomes" id="UP001225598">
    <property type="component" value="Chromosome"/>
</dbReference>
<protein>
    <submittedName>
        <fullName evidence="1">Uncharacterized protein</fullName>
    </submittedName>
</protein>
<proteinExistence type="predicted"/>
<dbReference type="EMBL" id="CP126969">
    <property type="protein sequence ID" value="WIM66772.1"/>
    <property type="molecule type" value="Genomic_DNA"/>
</dbReference>
<organism evidence="1 2">
    <name type="scientific">Corynebacterium breve</name>
    <dbReference type="NCBI Taxonomy" id="3049799"/>
    <lineage>
        <taxon>Bacteria</taxon>
        <taxon>Bacillati</taxon>
        <taxon>Actinomycetota</taxon>
        <taxon>Actinomycetes</taxon>
        <taxon>Mycobacteriales</taxon>
        <taxon>Corynebacteriaceae</taxon>
        <taxon>Corynebacterium</taxon>
    </lineage>
</organism>
<accession>A0ABY8VCE8</accession>
<gene>
    <name evidence="1" type="ORF">QP027_06420</name>
</gene>
<dbReference type="RefSeq" id="WP_284823399.1">
    <property type="nucleotide sequence ID" value="NZ_CP126969.1"/>
</dbReference>